<feature type="chain" id="PRO_5045596436" description="Outer membrane protein beta-barrel domain-containing protein" evidence="1">
    <location>
        <begin position="21"/>
        <end position="201"/>
    </location>
</feature>
<dbReference type="RefSeq" id="WP_186742626.1">
    <property type="nucleotide sequence ID" value="NZ_VFIA01000120.1"/>
</dbReference>
<sequence length="201" mass="22782">MKRLLLIWVCIGLGAKTLFAQESKYDVALSTGFYSAPNYTHITGKQFLSADFDYHLQNRWTISTGLLSGQFAYFEDWRSNAFSYDDYTNAKGYESHFSLTAAYSVIKTDKFRVQVGSGIGLFTQRLKYPYRAASGNLAPNQYGEQIFTTEESFSLVEIPIKVEAYYLLGRRVGVGARAGTFLQANRSLSIFYFGPQLRVRL</sequence>
<comment type="caution">
    <text evidence="2">The sequence shown here is derived from an EMBL/GenBank/DDBJ whole genome shotgun (WGS) entry which is preliminary data.</text>
</comment>
<name>A0ABR6WFK6_9BACT</name>
<keyword evidence="1" id="KW-0732">Signal</keyword>
<evidence type="ECO:0000313" key="3">
    <source>
        <dbReference type="Proteomes" id="UP000700732"/>
    </source>
</evidence>
<evidence type="ECO:0008006" key="4">
    <source>
        <dbReference type="Google" id="ProtNLM"/>
    </source>
</evidence>
<evidence type="ECO:0000313" key="2">
    <source>
        <dbReference type="EMBL" id="MBC3795333.1"/>
    </source>
</evidence>
<proteinExistence type="predicted"/>
<dbReference type="EMBL" id="VFIA01000120">
    <property type="protein sequence ID" value="MBC3795333.1"/>
    <property type="molecule type" value="Genomic_DNA"/>
</dbReference>
<accession>A0ABR6WFK6</accession>
<evidence type="ECO:0000256" key="1">
    <source>
        <dbReference type="SAM" id="SignalP"/>
    </source>
</evidence>
<protein>
    <recommendedName>
        <fullName evidence="4">Outer membrane protein beta-barrel domain-containing protein</fullName>
    </recommendedName>
</protein>
<reference evidence="2 3" key="1">
    <citation type="submission" date="2019-06" db="EMBL/GenBank/DDBJ databases">
        <title>Spirosoma utsteinense sp. nov. isolated from Antarctic ice-free soils.</title>
        <authorList>
            <person name="Tahon G."/>
        </authorList>
    </citation>
    <scope>NUCLEOTIDE SEQUENCE [LARGE SCALE GENOMIC DNA]</scope>
    <source>
        <strain evidence="2 3">LMG 31447</strain>
    </source>
</reference>
<gene>
    <name evidence="2" type="ORF">FH603_5870</name>
</gene>
<dbReference type="Proteomes" id="UP000700732">
    <property type="component" value="Unassembled WGS sequence"/>
</dbReference>
<feature type="signal peptide" evidence="1">
    <location>
        <begin position="1"/>
        <end position="20"/>
    </location>
</feature>
<keyword evidence="3" id="KW-1185">Reference proteome</keyword>
<organism evidence="2 3">
    <name type="scientific">Spirosoma utsteinense</name>
    <dbReference type="NCBI Taxonomy" id="2585773"/>
    <lineage>
        <taxon>Bacteria</taxon>
        <taxon>Pseudomonadati</taxon>
        <taxon>Bacteroidota</taxon>
        <taxon>Cytophagia</taxon>
        <taxon>Cytophagales</taxon>
        <taxon>Cytophagaceae</taxon>
        <taxon>Spirosoma</taxon>
    </lineage>
</organism>